<dbReference type="InterPro" id="IPR029058">
    <property type="entry name" value="AB_hydrolase_fold"/>
</dbReference>
<dbReference type="PANTHER" id="PTHR42776:SF4">
    <property type="entry name" value="ACYLAMINO-ACID-RELEASING ENZYME"/>
    <property type="match status" value="1"/>
</dbReference>
<name>A9WTL9_RENSM</name>
<dbReference type="GO" id="GO:0004252">
    <property type="term" value="F:serine-type endopeptidase activity"/>
    <property type="evidence" value="ECO:0007669"/>
    <property type="project" value="TreeGrafter"/>
</dbReference>
<evidence type="ECO:0000313" key="4">
    <source>
        <dbReference type="EMBL" id="ABY24540.1"/>
    </source>
</evidence>
<dbReference type="SUPFAM" id="SSF82171">
    <property type="entry name" value="DPP6 N-terminal domain-like"/>
    <property type="match status" value="1"/>
</dbReference>
<dbReference type="SUPFAM" id="SSF53474">
    <property type="entry name" value="alpha/beta-Hydrolases"/>
    <property type="match status" value="1"/>
</dbReference>
<dbReference type="EMBL" id="CP000910">
    <property type="protein sequence ID" value="ABY24540.1"/>
    <property type="molecule type" value="Genomic_DNA"/>
</dbReference>
<comment type="similarity">
    <text evidence="1">Belongs to the peptidase S9C family.</text>
</comment>
<protein>
    <submittedName>
        <fullName evidence="4">Peptidase</fullName>
    </submittedName>
</protein>
<dbReference type="KEGG" id="rsa:RSal33209_2816"/>
<evidence type="ECO:0000313" key="5">
    <source>
        <dbReference type="Proteomes" id="UP000002007"/>
    </source>
</evidence>
<dbReference type="PANTHER" id="PTHR42776">
    <property type="entry name" value="SERINE PEPTIDASE S9 FAMILY MEMBER"/>
    <property type="match status" value="1"/>
</dbReference>
<evidence type="ECO:0000256" key="2">
    <source>
        <dbReference type="ARBA" id="ARBA00022801"/>
    </source>
</evidence>
<dbReference type="AlphaFoldDB" id="A9WTL9"/>
<keyword evidence="5" id="KW-1185">Reference proteome</keyword>
<sequence length="296" mass="32236">MEDEPQVSGTVDVRATKLRLVTEEIGVGLCGAGTELSPDGSFAVVGVFRPVAKADNYTRLERIDLDTGERSVLIDEPDARFTPGPISPDNSQMVVTRESITDPAQAMELTLWLFDFSTGNMKQLVAEWDHWAAPQAWLPRGERLVVTADHRGRSPIFLIDISSGDVTQISTDDASYSNVLVSPDGNTLYALRSSYAFPAEAVRIDLQSGEVSALLGPVARPELPGRIEEISTTAADGAEVRAWLVLPKEGKAPHPMLLWVHGGPLGSWNSWSWRWNPMIMAARGYAVLLPDPAMST</sequence>
<dbReference type="InterPro" id="IPR045550">
    <property type="entry name" value="AARE_N"/>
</dbReference>
<reference evidence="5" key="1">
    <citation type="journal article" date="2008" name="J. Bacteriol.">
        <title>Genome sequence of the fish pathogen Renibacterium salmoninarum suggests reductive evolution away from an environmental Arthrobacter ancestor.</title>
        <authorList>
            <person name="Wiens G.D."/>
            <person name="Rockey D.D."/>
            <person name="Wu Z."/>
            <person name="Chang J."/>
            <person name="Levy R."/>
            <person name="Crane S."/>
            <person name="Chen D.S."/>
            <person name="Capri G.R."/>
            <person name="Burnett J.R."/>
            <person name="Sudheesh P.S."/>
            <person name="Schipma M.J."/>
            <person name="Burd H."/>
            <person name="Bhattacharyya A."/>
            <person name="Rhodes L.D."/>
            <person name="Kaul R."/>
            <person name="Strom M.S."/>
        </authorList>
    </citation>
    <scope>NUCLEOTIDE SEQUENCE [LARGE SCALE GENOMIC DNA]</scope>
    <source>
        <strain evidence="5">ATCC 33209 / DSM 20767 / JCM 11484 / NBRC 15589 / NCIMB 2235</strain>
    </source>
</reference>
<dbReference type="eggNOG" id="COG0823">
    <property type="taxonomic scope" value="Bacteria"/>
</dbReference>
<dbReference type="Proteomes" id="UP000002007">
    <property type="component" value="Chromosome"/>
</dbReference>
<dbReference type="InterPro" id="IPR011042">
    <property type="entry name" value="6-blade_b-propeller_TolB-like"/>
</dbReference>
<keyword evidence="2" id="KW-0378">Hydrolase</keyword>
<dbReference type="STRING" id="288705.RSal33209_2816"/>
<accession>A9WTL9</accession>
<dbReference type="HOGENOM" id="CLU_939657_0_0_11"/>
<feature type="domain" description="Acylamino-acid-releasing enzyme N-terminal" evidence="3">
    <location>
        <begin position="135"/>
        <end position="196"/>
    </location>
</feature>
<organism evidence="4 5">
    <name type="scientific">Renibacterium salmoninarum (strain ATCC 33209 / DSM 20767 / JCM 11484 / NBRC 15589 / NCIMB 2235)</name>
    <dbReference type="NCBI Taxonomy" id="288705"/>
    <lineage>
        <taxon>Bacteria</taxon>
        <taxon>Bacillati</taxon>
        <taxon>Actinomycetota</taxon>
        <taxon>Actinomycetes</taxon>
        <taxon>Micrococcales</taxon>
        <taxon>Micrococcaceae</taxon>
        <taxon>Renibacterium</taxon>
    </lineage>
</organism>
<dbReference type="Pfam" id="PF19283">
    <property type="entry name" value="APEH_N"/>
    <property type="match status" value="1"/>
</dbReference>
<evidence type="ECO:0000259" key="3">
    <source>
        <dbReference type="Pfam" id="PF19283"/>
    </source>
</evidence>
<dbReference type="Gene3D" id="3.40.50.1820">
    <property type="entry name" value="alpha/beta hydrolase"/>
    <property type="match status" value="1"/>
</dbReference>
<evidence type="ECO:0000256" key="1">
    <source>
        <dbReference type="ARBA" id="ARBA00010040"/>
    </source>
</evidence>
<gene>
    <name evidence="4" type="ordered locus">RSal33209_2816</name>
</gene>
<dbReference type="eggNOG" id="COG1506">
    <property type="taxonomic scope" value="Bacteria"/>
</dbReference>
<proteinExistence type="inferred from homology"/>
<dbReference type="Gene3D" id="2.120.10.30">
    <property type="entry name" value="TolB, C-terminal domain"/>
    <property type="match status" value="1"/>
</dbReference>